<evidence type="ECO:0000256" key="1">
    <source>
        <dbReference type="SAM" id="Phobius"/>
    </source>
</evidence>
<dbReference type="Proteomes" id="UP000094068">
    <property type="component" value="Unassembled WGS sequence"/>
</dbReference>
<feature type="transmembrane region" description="Helical" evidence="1">
    <location>
        <begin position="75"/>
        <end position="93"/>
    </location>
</feature>
<feature type="transmembrane region" description="Helical" evidence="1">
    <location>
        <begin position="36"/>
        <end position="63"/>
    </location>
</feature>
<name>A0A1E5GFN1_9ENTE</name>
<keyword evidence="1" id="KW-1133">Transmembrane helix</keyword>
<evidence type="ECO:0000313" key="2">
    <source>
        <dbReference type="EMBL" id="OEG11457.1"/>
    </source>
</evidence>
<feature type="transmembrane region" description="Helical" evidence="1">
    <location>
        <begin position="12"/>
        <end position="30"/>
    </location>
</feature>
<protein>
    <submittedName>
        <fullName evidence="2">Uncharacterized protein</fullName>
    </submittedName>
</protein>
<reference evidence="3" key="1">
    <citation type="submission" date="2016-09" db="EMBL/GenBank/DDBJ databases">
        <authorList>
            <person name="Gulvik C.A."/>
        </authorList>
    </citation>
    <scope>NUCLEOTIDE SEQUENCE [LARGE SCALE GENOMIC DNA]</scope>
    <source>
        <strain evidence="3">DSM 23328</strain>
    </source>
</reference>
<organism evidence="2 3">
    <name type="scientific">Enterococcus ureasiticus</name>
    <dbReference type="NCBI Taxonomy" id="903984"/>
    <lineage>
        <taxon>Bacteria</taxon>
        <taxon>Bacillati</taxon>
        <taxon>Bacillota</taxon>
        <taxon>Bacilli</taxon>
        <taxon>Lactobacillales</taxon>
        <taxon>Enterococcaceae</taxon>
        <taxon>Enterococcus</taxon>
    </lineage>
</organism>
<feature type="transmembrane region" description="Helical" evidence="1">
    <location>
        <begin position="99"/>
        <end position="119"/>
    </location>
</feature>
<dbReference type="RefSeq" id="WP_069646225.1">
    <property type="nucleotide sequence ID" value="NZ_MIJZ01000013.1"/>
</dbReference>
<accession>A0A1E5GFN1</accession>
<gene>
    <name evidence="2" type="ORF">BCR21_09175</name>
</gene>
<dbReference type="STRING" id="903984.BCR21_09175"/>
<proteinExistence type="predicted"/>
<evidence type="ECO:0000313" key="3">
    <source>
        <dbReference type="Proteomes" id="UP000094068"/>
    </source>
</evidence>
<dbReference type="AlphaFoldDB" id="A0A1E5GFN1"/>
<dbReference type="EMBL" id="MIJZ01000013">
    <property type="protein sequence ID" value="OEG11457.1"/>
    <property type="molecule type" value="Genomic_DNA"/>
</dbReference>
<sequence length="131" mass="14989">MKVPWIWKGLGWFLIVVPLIGLVGMFRLVMEFGFSYIFSIIGVLLWISLISVTISVIVGVLLIKGSIWGYHLAKVLMVIAIINIIFLMFDFELKTIVSQIVRIIILCNVIYSNTTNLYLSELRNNKRKVNV</sequence>
<keyword evidence="3" id="KW-1185">Reference proteome</keyword>
<comment type="caution">
    <text evidence="2">The sequence shown here is derived from an EMBL/GenBank/DDBJ whole genome shotgun (WGS) entry which is preliminary data.</text>
</comment>
<dbReference type="OrthoDB" id="2194935at2"/>
<keyword evidence="1" id="KW-0812">Transmembrane</keyword>
<keyword evidence="1" id="KW-0472">Membrane</keyword>